<proteinExistence type="predicted"/>
<dbReference type="VEuPathDB" id="FungiDB:RhiirFUN_000510"/>
<keyword evidence="1" id="KW-0175">Coiled coil</keyword>
<dbReference type="Gene3D" id="3.30.420.10">
    <property type="entry name" value="Ribonuclease H-like superfamily/Ribonuclease H"/>
    <property type="match status" value="1"/>
</dbReference>
<dbReference type="EMBL" id="AUPC02000257">
    <property type="protein sequence ID" value="POG63752.1"/>
    <property type="molecule type" value="Genomic_DNA"/>
</dbReference>
<evidence type="ECO:0000259" key="3">
    <source>
        <dbReference type="PROSITE" id="PS50879"/>
    </source>
</evidence>
<protein>
    <recommendedName>
        <fullName evidence="3">RNase H type-1 domain-containing protein</fullName>
    </recommendedName>
</protein>
<sequence>LVTPQGTHLISWKAYYDNLVGRRGPGRIPYWYKDIQQATTIPDTNNRLLAQFITTPTIDSSFCELAPCLSSPPTTKNWIVTLDDYGSPIFGKQLLVQASRGTCSIVHWVSPDCESSPGDLIRLSPCPGCAAHIPLPPSKKRNADLTLCTPTVSLQHSLILPTINERIRHNTFEVTSSFTWADIEDALAPPITIESSAAAVFANSPLVVSSDSRYIFFTDGSLINLGTPDVSMGWSWMQIVPDASFPNFIATYAHGLIRDNPSSSRAEAAAIYAVLTISPRDSEVTIYTDSQTAIDGLRSCSSYVYSNSRLYYKTTNFELWAIIERTILSKNLTVLPVKVKAHSGNYLNDFADSLANTAHTASSSILISGMDLASAHDFVLTYDNDVVCESNPRHLLKQYYQTQLMRELLNLTRFHFTSLLSSNIDYIVDWELTWFTLNFKPSHDASFTIEHASRHLTFKFKLFLDDLPTLEKLKRTRPDLYMEELTCRSCIDHMEDLMHLFMCKRRRLPMQQILQSYQNHLISKIQEAGKLADIDPTPFIVTLTSLSCWSFSSTNWSSYALVRGCLPKLFIDLFVDLSIPRISAIKQKDLHHNLDLYDDNPSLETENHKLRTIIANLRNKNTKLEKTNVDISKKLKGLKEDFNMLMEINDAFGTENEELKRKIRASEIDDIESKHLSKKAKGKRSVVQINDDDDKDEDVDDDLMDSKSNATEELPKEPNEREARDLLKILANRAYHSPEVSETEDEMEQTAQQLRSRNYDNEIQCYDKVSPDDAPDWSYIDQPDMLYDTEYTDDLNIDDEDLDAILEDKADKSESFMQED</sequence>
<evidence type="ECO:0000256" key="1">
    <source>
        <dbReference type="SAM" id="Coils"/>
    </source>
</evidence>
<evidence type="ECO:0000313" key="4">
    <source>
        <dbReference type="EMBL" id="POG63752.1"/>
    </source>
</evidence>
<dbReference type="InterPro" id="IPR012337">
    <property type="entry name" value="RNaseH-like_sf"/>
</dbReference>
<dbReference type="Proteomes" id="UP000018888">
    <property type="component" value="Unassembled WGS sequence"/>
</dbReference>
<keyword evidence="5" id="KW-1185">Reference proteome</keyword>
<feature type="coiled-coil region" evidence="1">
    <location>
        <begin position="607"/>
        <end position="641"/>
    </location>
</feature>
<gene>
    <name evidence="4" type="ORF">GLOIN_2v1783661</name>
</gene>
<dbReference type="VEuPathDB" id="FungiDB:RhiirFUN_013673"/>
<accession>A0A2P4PEF6</accession>
<dbReference type="InterPro" id="IPR036397">
    <property type="entry name" value="RNaseH_sf"/>
</dbReference>
<feature type="compositionally biased region" description="Acidic residues" evidence="2">
    <location>
        <begin position="690"/>
        <end position="703"/>
    </location>
</feature>
<dbReference type="PROSITE" id="PS50879">
    <property type="entry name" value="RNASE_H_1"/>
    <property type="match status" value="1"/>
</dbReference>
<dbReference type="GO" id="GO:0004523">
    <property type="term" value="F:RNA-DNA hybrid ribonuclease activity"/>
    <property type="evidence" value="ECO:0007669"/>
    <property type="project" value="InterPro"/>
</dbReference>
<dbReference type="GO" id="GO:0003676">
    <property type="term" value="F:nucleic acid binding"/>
    <property type="evidence" value="ECO:0007669"/>
    <property type="project" value="InterPro"/>
</dbReference>
<dbReference type="AlphaFoldDB" id="A0A2P4PEF6"/>
<reference evidence="4 5" key="2">
    <citation type="journal article" date="2018" name="New Phytol.">
        <title>High intraspecific genome diversity in the model arbuscular mycorrhizal symbiont Rhizophagus irregularis.</title>
        <authorList>
            <person name="Chen E.C.H."/>
            <person name="Morin E."/>
            <person name="Beaudet D."/>
            <person name="Noel J."/>
            <person name="Yildirir G."/>
            <person name="Ndikumana S."/>
            <person name="Charron P."/>
            <person name="St-Onge C."/>
            <person name="Giorgi J."/>
            <person name="Kruger M."/>
            <person name="Marton T."/>
            <person name="Ropars J."/>
            <person name="Grigoriev I.V."/>
            <person name="Hainaut M."/>
            <person name="Henrissat B."/>
            <person name="Roux C."/>
            <person name="Martin F."/>
            <person name="Corradi N."/>
        </authorList>
    </citation>
    <scope>NUCLEOTIDE SEQUENCE [LARGE SCALE GENOMIC DNA]</scope>
    <source>
        <strain evidence="4 5">DAOM 197198</strain>
    </source>
</reference>
<dbReference type="SUPFAM" id="SSF53098">
    <property type="entry name" value="Ribonuclease H-like"/>
    <property type="match status" value="1"/>
</dbReference>
<feature type="domain" description="RNase H type-1" evidence="3">
    <location>
        <begin position="210"/>
        <end position="360"/>
    </location>
</feature>
<reference evidence="4 5" key="1">
    <citation type="journal article" date="2013" name="Proc. Natl. Acad. Sci. U.S.A.">
        <title>Genome of an arbuscular mycorrhizal fungus provides insight into the oldest plant symbiosis.</title>
        <authorList>
            <person name="Tisserant E."/>
            <person name="Malbreil M."/>
            <person name="Kuo A."/>
            <person name="Kohler A."/>
            <person name="Symeonidi A."/>
            <person name="Balestrini R."/>
            <person name="Charron P."/>
            <person name="Duensing N."/>
            <person name="Frei Dit Frey N."/>
            <person name="Gianinazzi-Pearson V."/>
            <person name="Gilbert L.B."/>
            <person name="Handa Y."/>
            <person name="Herr J.R."/>
            <person name="Hijri M."/>
            <person name="Koul R."/>
            <person name="Kawaguchi M."/>
            <person name="Krajinski F."/>
            <person name="Lammers P.J."/>
            <person name="Masclaux F.G."/>
            <person name="Murat C."/>
            <person name="Morin E."/>
            <person name="Ndikumana S."/>
            <person name="Pagni M."/>
            <person name="Petitpierre D."/>
            <person name="Requena N."/>
            <person name="Rosikiewicz P."/>
            <person name="Riley R."/>
            <person name="Saito K."/>
            <person name="San Clemente H."/>
            <person name="Shapiro H."/>
            <person name="van Tuinen D."/>
            <person name="Becard G."/>
            <person name="Bonfante P."/>
            <person name="Paszkowski U."/>
            <person name="Shachar-Hill Y.Y."/>
            <person name="Tuskan G.A."/>
            <person name="Young P.W."/>
            <person name="Sanders I.R."/>
            <person name="Henrissat B."/>
            <person name="Rensing S.A."/>
            <person name="Grigoriev I.V."/>
            <person name="Corradi N."/>
            <person name="Roux C."/>
            <person name="Martin F."/>
        </authorList>
    </citation>
    <scope>NUCLEOTIDE SEQUENCE [LARGE SCALE GENOMIC DNA]</scope>
    <source>
        <strain evidence="4 5">DAOM 197198</strain>
    </source>
</reference>
<comment type="caution">
    <text evidence="4">The sequence shown here is derived from an EMBL/GenBank/DDBJ whole genome shotgun (WGS) entry which is preliminary data.</text>
</comment>
<evidence type="ECO:0000313" key="5">
    <source>
        <dbReference type="Proteomes" id="UP000018888"/>
    </source>
</evidence>
<dbReference type="InterPro" id="IPR002156">
    <property type="entry name" value="RNaseH_domain"/>
</dbReference>
<dbReference type="Pfam" id="PF00075">
    <property type="entry name" value="RNase_H"/>
    <property type="match status" value="1"/>
</dbReference>
<feature type="region of interest" description="Disordered" evidence="2">
    <location>
        <begin position="676"/>
        <end position="721"/>
    </location>
</feature>
<evidence type="ECO:0000256" key="2">
    <source>
        <dbReference type="SAM" id="MobiDB-lite"/>
    </source>
</evidence>
<name>A0A2P4PEF6_RHIID</name>
<feature type="non-terminal residue" evidence="4">
    <location>
        <position position="1"/>
    </location>
</feature>
<organism evidence="4 5">
    <name type="scientific">Rhizophagus irregularis (strain DAOM 181602 / DAOM 197198 / MUCL 43194)</name>
    <name type="common">Arbuscular mycorrhizal fungus</name>
    <name type="synonym">Glomus intraradices</name>
    <dbReference type="NCBI Taxonomy" id="747089"/>
    <lineage>
        <taxon>Eukaryota</taxon>
        <taxon>Fungi</taxon>
        <taxon>Fungi incertae sedis</taxon>
        <taxon>Mucoromycota</taxon>
        <taxon>Glomeromycotina</taxon>
        <taxon>Glomeromycetes</taxon>
        <taxon>Glomerales</taxon>
        <taxon>Glomeraceae</taxon>
        <taxon>Rhizophagus</taxon>
    </lineage>
</organism>